<sequence length="797" mass="90851">MSIHDSQLSVTGTLNNVNGDQVNVHIHRDDAKVTECTIFGQFENVKRGHVIGMKELYSEDLSEWDWHWQNGELFTAITYEGEGAQEAWEDDFRQFSRASRTGLFQLFGISQSEVPMLIFHHELIPVAHFYTKSLWMDIYMDYLLVNEGCREEDLWMDTRRGILCSGPTGPHVSFPLLPKDDTALQALPSTLDMLEEGNSVAFFSKFGSNVDRGVLACAWEFRERTYLDNLFPKTTEDHQHEDNSRSQLTTDHPYLWRNSPHDLPIDIGGLHFDTVYSSSLEPVARWPPEAPGLWMLSDVNGLVEETRIDGGLTRFQLVRQGEEVRLDTKFDWERFWRGWLSQSSRVFDFPKMTGRQESFSVVDPPERLELRSIRHEYEAYDGLSVFFDLCDAVEEIQPIYFFLYPPPMTISELMSWMGGHTHFWSFDEDGRSKIPKGEWERWNIPILTLSVLYDPEGLVSWSSNIYSALCKWQIARGFDPSTADWARECGYPEFKIIRKRPESSWRNVYGPPPPSNSCSDPLSFFDGSDDDLTIIMTTLQPHSNGSAQVDTSSSREPPRLSAGKLTLHNIRHLETSAKAWLCSRKTNVDVDKDVNLAADLHLGWSANASLLDWYLANSSSLDTLSLSAFFDHVCEHFLGDMWAYDLAQTIGTMTQDRSTLFREFAENVVSTNNMHLRGHTPFLTDTVLCQRLQLSMVDHLKICLSRNKDKPHKATELGHHIVNNTGDPTVDSLQAWILLVHEIDEDHHSRLGELHAAIAAVDQCGLKQSTEVARIGKSAAAVAATLQWVPPHRDMNS</sequence>
<name>A0A0W0FPM6_MONRR</name>
<dbReference type="eggNOG" id="ENOG502TJRN">
    <property type="taxonomic scope" value="Eukaryota"/>
</dbReference>
<dbReference type="AlphaFoldDB" id="A0A0W0FPM6"/>
<dbReference type="Proteomes" id="UP000054988">
    <property type="component" value="Unassembled WGS sequence"/>
</dbReference>
<feature type="non-terminal residue" evidence="1">
    <location>
        <position position="797"/>
    </location>
</feature>
<organism evidence="1 2">
    <name type="scientific">Moniliophthora roreri</name>
    <name type="common">Frosty pod rot fungus</name>
    <name type="synonym">Monilia roreri</name>
    <dbReference type="NCBI Taxonomy" id="221103"/>
    <lineage>
        <taxon>Eukaryota</taxon>
        <taxon>Fungi</taxon>
        <taxon>Dikarya</taxon>
        <taxon>Basidiomycota</taxon>
        <taxon>Agaricomycotina</taxon>
        <taxon>Agaricomycetes</taxon>
        <taxon>Agaricomycetidae</taxon>
        <taxon>Agaricales</taxon>
        <taxon>Marasmiineae</taxon>
        <taxon>Marasmiaceae</taxon>
        <taxon>Moniliophthora</taxon>
    </lineage>
</organism>
<dbReference type="EMBL" id="LATX01001769">
    <property type="protein sequence ID" value="KTB38334.1"/>
    <property type="molecule type" value="Genomic_DNA"/>
</dbReference>
<protein>
    <submittedName>
        <fullName evidence="1">Uncharacterized protein</fullName>
    </submittedName>
</protein>
<evidence type="ECO:0000313" key="2">
    <source>
        <dbReference type="Proteomes" id="UP000054988"/>
    </source>
</evidence>
<gene>
    <name evidence="1" type="ORF">WG66_9090</name>
</gene>
<accession>A0A0W0FPM6</accession>
<evidence type="ECO:0000313" key="1">
    <source>
        <dbReference type="EMBL" id="KTB38334.1"/>
    </source>
</evidence>
<reference evidence="1 2" key="1">
    <citation type="submission" date="2015-12" db="EMBL/GenBank/DDBJ databases">
        <title>Draft genome sequence of Moniliophthora roreri, the causal agent of frosty pod rot of cacao.</title>
        <authorList>
            <person name="Aime M.C."/>
            <person name="Diaz-Valderrama J.R."/>
            <person name="Kijpornyongpan T."/>
            <person name="Phillips-Mora W."/>
        </authorList>
    </citation>
    <scope>NUCLEOTIDE SEQUENCE [LARGE SCALE GENOMIC DNA]</scope>
    <source>
        <strain evidence="1 2">MCA 2952</strain>
    </source>
</reference>
<comment type="caution">
    <text evidence="1">The sequence shown here is derived from an EMBL/GenBank/DDBJ whole genome shotgun (WGS) entry which is preliminary data.</text>
</comment>
<proteinExistence type="predicted"/>